<dbReference type="EMBL" id="GBRH01245463">
    <property type="protein sequence ID" value="JAD52432.1"/>
    <property type="molecule type" value="Transcribed_RNA"/>
</dbReference>
<evidence type="ECO:0000256" key="1">
    <source>
        <dbReference type="SAM" id="MobiDB-lite"/>
    </source>
</evidence>
<protein>
    <submittedName>
        <fullName evidence="2">Uncharacterized protein</fullName>
    </submittedName>
</protein>
<feature type="region of interest" description="Disordered" evidence="1">
    <location>
        <begin position="13"/>
        <end position="35"/>
    </location>
</feature>
<reference evidence="2" key="2">
    <citation type="journal article" date="2015" name="Data Brief">
        <title>Shoot transcriptome of the giant reed, Arundo donax.</title>
        <authorList>
            <person name="Barrero R.A."/>
            <person name="Guerrero F.D."/>
            <person name="Moolhuijzen P."/>
            <person name="Goolsby J.A."/>
            <person name="Tidwell J."/>
            <person name="Bellgard S.E."/>
            <person name="Bellgard M.I."/>
        </authorList>
    </citation>
    <scope>NUCLEOTIDE SEQUENCE</scope>
    <source>
        <tissue evidence="2">Shoot tissue taken approximately 20 cm above the soil surface</tissue>
    </source>
</reference>
<sequence length="35" mass="4035">MRRRMTALLRRGRGWRRGHGGTEHSGVVTATWRTA</sequence>
<proteinExistence type="predicted"/>
<reference evidence="2" key="1">
    <citation type="submission" date="2014-09" db="EMBL/GenBank/DDBJ databases">
        <authorList>
            <person name="Magalhaes I.L.F."/>
            <person name="Oliveira U."/>
            <person name="Santos F.R."/>
            <person name="Vidigal T.H.D.A."/>
            <person name="Brescovit A.D."/>
            <person name="Santos A.J."/>
        </authorList>
    </citation>
    <scope>NUCLEOTIDE SEQUENCE</scope>
    <source>
        <tissue evidence="2">Shoot tissue taken approximately 20 cm above the soil surface</tissue>
    </source>
</reference>
<evidence type="ECO:0000313" key="2">
    <source>
        <dbReference type="EMBL" id="JAD52432.1"/>
    </source>
</evidence>
<accession>A0A0A9AZC3</accession>
<name>A0A0A9AZC3_ARUDO</name>
<organism evidence="2">
    <name type="scientific">Arundo donax</name>
    <name type="common">Giant reed</name>
    <name type="synonym">Donax arundinaceus</name>
    <dbReference type="NCBI Taxonomy" id="35708"/>
    <lineage>
        <taxon>Eukaryota</taxon>
        <taxon>Viridiplantae</taxon>
        <taxon>Streptophyta</taxon>
        <taxon>Embryophyta</taxon>
        <taxon>Tracheophyta</taxon>
        <taxon>Spermatophyta</taxon>
        <taxon>Magnoliopsida</taxon>
        <taxon>Liliopsida</taxon>
        <taxon>Poales</taxon>
        <taxon>Poaceae</taxon>
        <taxon>PACMAD clade</taxon>
        <taxon>Arundinoideae</taxon>
        <taxon>Arundineae</taxon>
        <taxon>Arundo</taxon>
    </lineage>
</organism>
<dbReference type="AlphaFoldDB" id="A0A0A9AZC3"/>